<feature type="region of interest" description="Disordered" evidence="2">
    <location>
        <begin position="292"/>
        <end position="321"/>
    </location>
</feature>
<gene>
    <name evidence="3" type="ORF">GQ43DRAFT_416177</name>
</gene>
<keyword evidence="4" id="KW-1185">Reference proteome</keyword>
<dbReference type="GO" id="GO:0032007">
    <property type="term" value="P:negative regulation of TOR signaling"/>
    <property type="evidence" value="ECO:0007669"/>
    <property type="project" value="TreeGrafter"/>
</dbReference>
<dbReference type="GO" id="GO:0051726">
    <property type="term" value="P:regulation of cell cycle"/>
    <property type="evidence" value="ECO:0007669"/>
    <property type="project" value="TreeGrafter"/>
</dbReference>
<protein>
    <recommendedName>
        <fullName evidence="5">Hamartin protein-domain-containing protein</fullName>
    </recommendedName>
</protein>
<dbReference type="OrthoDB" id="6022054at2759"/>
<dbReference type="Pfam" id="PF04388">
    <property type="entry name" value="Hamartin"/>
    <property type="match status" value="1"/>
</dbReference>
<feature type="coiled-coil region" evidence="1">
    <location>
        <begin position="635"/>
        <end position="809"/>
    </location>
</feature>
<dbReference type="EMBL" id="ML993984">
    <property type="protein sequence ID" value="KAF2201239.1"/>
    <property type="molecule type" value="Genomic_DNA"/>
</dbReference>
<feature type="compositionally biased region" description="Polar residues" evidence="2">
    <location>
        <begin position="475"/>
        <end position="488"/>
    </location>
</feature>
<dbReference type="AlphaFoldDB" id="A0A9P4JN03"/>
<feature type="region of interest" description="Disordered" evidence="2">
    <location>
        <begin position="865"/>
        <end position="944"/>
    </location>
</feature>
<dbReference type="PANTHER" id="PTHR15154">
    <property type="entry name" value="HAMARTIN"/>
    <property type="match status" value="1"/>
</dbReference>
<evidence type="ECO:0000256" key="2">
    <source>
        <dbReference type="SAM" id="MobiDB-lite"/>
    </source>
</evidence>
<organism evidence="3 4">
    <name type="scientific">Delitschia confertaspora ATCC 74209</name>
    <dbReference type="NCBI Taxonomy" id="1513339"/>
    <lineage>
        <taxon>Eukaryota</taxon>
        <taxon>Fungi</taxon>
        <taxon>Dikarya</taxon>
        <taxon>Ascomycota</taxon>
        <taxon>Pezizomycotina</taxon>
        <taxon>Dothideomycetes</taxon>
        <taxon>Pleosporomycetidae</taxon>
        <taxon>Pleosporales</taxon>
        <taxon>Delitschiaceae</taxon>
        <taxon>Delitschia</taxon>
    </lineage>
</organism>
<evidence type="ECO:0000313" key="3">
    <source>
        <dbReference type="EMBL" id="KAF2201239.1"/>
    </source>
</evidence>
<evidence type="ECO:0008006" key="5">
    <source>
        <dbReference type="Google" id="ProtNLM"/>
    </source>
</evidence>
<feature type="compositionally biased region" description="Polar residues" evidence="2">
    <location>
        <begin position="887"/>
        <end position="905"/>
    </location>
</feature>
<proteinExistence type="predicted"/>
<feature type="compositionally biased region" description="Basic and acidic residues" evidence="2">
    <location>
        <begin position="867"/>
        <end position="877"/>
    </location>
</feature>
<dbReference type="PANTHER" id="PTHR15154:SF2">
    <property type="entry name" value="HAMARTIN"/>
    <property type="match status" value="1"/>
</dbReference>
<feature type="region of interest" description="Disordered" evidence="2">
    <location>
        <begin position="434"/>
        <end position="558"/>
    </location>
</feature>
<dbReference type="Proteomes" id="UP000799536">
    <property type="component" value="Unassembled WGS sequence"/>
</dbReference>
<feature type="compositionally biased region" description="Acidic residues" evidence="2">
    <location>
        <begin position="307"/>
        <end position="319"/>
    </location>
</feature>
<accession>A0A9P4JN03</accession>
<sequence length="1048" mass="119573">MSAGTMREAVKALTTTFSAPTTPYPLPDELQQTIEAFLERYHDIEEHDSQRFHEDLLSLYTKQVAGHPEKHGSFLGALRLVRPALTGESRLEEWWNLVLKPTIDTVGYKRHVLEDAREIIQSILVFDADEDKDGEQRRLSKHFTKRILDMYLARTKLPSSAGDIVTPEDEFVSEELVSILVAFGRRKPKELLTALDDLFVQKEYRLQALNLMSAFVRLQPPHLHLVLETTLVQHLEKCLMIDSSSTVIELALMVLIMLLPHITSSMTSDYRLCKLFLIYSRILCWDKFEQPQDDESDSVAGDSDTGAQEEGDEDDESEQGWEKAHQALHYTDDSAPALLYYFTFLYGLFPLNFTSFIRKPRKYLKSHDFPGANDFYLDQDLIHTRTEPYRQVHLMHPNMFTTTVEEELSDNRWVKSDPADVVTECMDLCVAVSTTLDDPGPPPTSKLPDLPVSPSQHVGQVENLPPHDEGLAENESATSWRNTQSTMFAPSHNEQPDEVDIESFPKPKSTISSRSPSPVLKKDAMDSPLLPPIGDKFKAESGQTHSVETSPPPQIPSPRLEVFQVLNTASNSPMHTDFRSQNMASLQREIMLLKNDLNFERYLKLQHLTHIGQLQRRHIKEITAEAETQNLINTNRTLKARLAKANELYAQLKREMLTSRNQLKKWESELSAKVRSYRDEQKVWHKEGDDLRADLQKARSDCEKLKKLVEKAEAEGLKAQHRMRALEYELEDYSKMRKELESLQEKVAMFEDQEKEIEGLKKQRKELQNDLHMANMRLDSRDHTREQSMKAYERKMMDLEGRLQAAERAATKPGQLPPSVQQMLDSALAANNAKMQQLKATHYRLLEKYTEMEIRAHELDAQLQAEQGRRTIQDRWNSEPGDDPMNRQYSIRSSSNAAPRDASQTSEEYDYYSEYHSPASAGSPSQPFPGRPVRLQSLPTQSQSLREQQAIANHMNLFPNEYQNPLDDHFRGLNTTEPVASSAKSSFSVDSGGSGSKGDRDKVAPKSEVRIYGRGGAQNIGKKVKDKEDKEKKKQNRSGGFRGLKGIV</sequence>
<evidence type="ECO:0000313" key="4">
    <source>
        <dbReference type="Proteomes" id="UP000799536"/>
    </source>
</evidence>
<feature type="compositionally biased region" description="Basic and acidic residues" evidence="2">
    <location>
        <begin position="1023"/>
        <end position="1032"/>
    </location>
</feature>
<name>A0A9P4JN03_9PLEO</name>
<comment type="caution">
    <text evidence="3">The sequence shown here is derived from an EMBL/GenBank/DDBJ whole genome shotgun (WGS) entry which is preliminary data.</text>
</comment>
<feature type="compositionally biased region" description="Low complexity" evidence="2">
    <location>
        <begin position="979"/>
        <end position="991"/>
    </location>
</feature>
<keyword evidence="1" id="KW-0175">Coiled coil</keyword>
<feature type="compositionally biased region" description="Basic and acidic residues" evidence="2">
    <location>
        <begin position="997"/>
        <end position="1011"/>
    </location>
</feature>
<dbReference type="GO" id="GO:0033596">
    <property type="term" value="C:TSC1-TSC2 complex"/>
    <property type="evidence" value="ECO:0007669"/>
    <property type="project" value="TreeGrafter"/>
</dbReference>
<reference evidence="3" key="1">
    <citation type="journal article" date="2020" name="Stud. Mycol.">
        <title>101 Dothideomycetes genomes: a test case for predicting lifestyles and emergence of pathogens.</title>
        <authorList>
            <person name="Haridas S."/>
            <person name="Albert R."/>
            <person name="Binder M."/>
            <person name="Bloem J."/>
            <person name="Labutti K."/>
            <person name="Salamov A."/>
            <person name="Andreopoulos B."/>
            <person name="Baker S."/>
            <person name="Barry K."/>
            <person name="Bills G."/>
            <person name="Bluhm B."/>
            <person name="Cannon C."/>
            <person name="Castanera R."/>
            <person name="Culley D."/>
            <person name="Daum C."/>
            <person name="Ezra D."/>
            <person name="Gonzalez J."/>
            <person name="Henrissat B."/>
            <person name="Kuo A."/>
            <person name="Liang C."/>
            <person name="Lipzen A."/>
            <person name="Lutzoni F."/>
            <person name="Magnuson J."/>
            <person name="Mondo S."/>
            <person name="Nolan M."/>
            <person name="Ohm R."/>
            <person name="Pangilinan J."/>
            <person name="Park H.-J."/>
            <person name="Ramirez L."/>
            <person name="Alfaro M."/>
            <person name="Sun H."/>
            <person name="Tritt A."/>
            <person name="Yoshinaga Y."/>
            <person name="Zwiers L.-H."/>
            <person name="Turgeon B."/>
            <person name="Goodwin S."/>
            <person name="Spatafora J."/>
            <person name="Crous P."/>
            <person name="Grigoriev I."/>
        </authorList>
    </citation>
    <scope>NUCLEOTIDE SEQUENCE</scope>
    <source>
        <strain evidence="3">ATCC 74209</strain>
    </source>
</reference>
<dbReference type="InterPro" id="IPR007483">
    <property type="entry name" value="Hamartin"/>
</dbReference>
<evidence type="ECO:0000256" key="1">
    <source>
        <dbReference type="SAM" id="Coils"/>
    </source>
</evidence>
<feature type="region of interest" description="Disordered" evidence="2">
    <location>
        <begin position="969"/>
        <end position="1048"/>
    </location>
</feature>